<reference evidence="2" key="2">
    <citation type="journal article" date="2023" name="IMA Fungus">
        <title>Comparative genomic study of the Penicillium genus elucidates a diverse pangenome and 15 lateral gene transfer events.</title>
        <authorList>
            <person name="Petersen C."/>
            <person name="Sorensen T."/>
            <person name="Nielsen M.R."/>
            <person name="Sondergaard T.E."/>
            <person name="Sorensen J.L."/>
            <person name="Fitzpatrick D.A."/>
            <person name="Frisvad J.C."/>
            <person name="Nielsen K.L."/>
        </authorList>
    </citation>
    <scope>NUCLEOTIDE SEQUENCE</scope>
    <source>
        <strain evidence="2">IBT 20477</strain>
    </source>
</reference>
<accession>A0A9W9LYP8</accession>
<feature type="compositionally biased region" description="Acidic residues" evidence="1">
    <location>
        <begin position="318"/>
        <end position="329"/>
    </location>
</feature>
<feature type="compositionally biased region" description="Polar residues" evidence="1">
    <location>
        <begin position="533"/>
        <end position="549"/>
    </location>
</feature>
<feature type="compositionally biased region" description="Basic and acidic residues" evidence="1">
    <location>
        <begin position="235"/>
        <end position="252"/>
    </location>
</feature>
<feature type="compositionally biased region" description="Acidic residues" evidence="1">
    <location>
        <begin position="75"/>
        <end position="91"/>
    </location>
</feature>
<comment type="caution">
    <text evidence="2">The sequence shown here is derived from an EMBL/GenBank/DDBJ whole genome shotgun (WGS) entry which is preliminary data.</text>
</comment>
<gene>
    <name evidence="2" type="ORF">N7449_011699</name>
</gene>
<feature type="region of interest" description="Disordered" evidence="1">
    <location>
        <begin position="1"/>
        <end position="158"/>
    </location>
</feature>
<protein>
    <submittedName>
        <fullName evidence="2">Uncharacterized protein</fullName>
    </submittedName>
</protein>
<feature type="compositionally biased region" description="Low complexity" evidence="1">
    <location>
        <begin position="307"/>
        <end position="317"/>
    </location>
</feature>
<name>A0A9W9LYP8_9EURO</name>
<feature type="compositionally biased region" description="Basic and acidic residues" evidence="1">
    <location>
        <begin position="623"/>
        <end position="633"/>
    </location>
</feature>
<evidence type="ECO:0000313" key="3">
    <source>
        <dbReference type="Proteomes" id="UP001150942"/>
    </source>
</evidence>
<feature type="compositionally biased region" description="Acidic residues" evidence="1">
    <location>
        <begin position="486"/>
        <end position="495"/>
    </location>
</feature>
<feature type="compositionally biased region" description="Polar residues" evidence="1">
    <location>
        <begin position="634"/>
        <end position="644"/>
    </location>
</feature>
<feature type="compositionally biased region" description="Polar residues" evidence="1">
    <location>
        <begin position="39"/>
        <end position="51"/>
    </location>
</feature>
<feature type="compositionally biased region" description="Low complexity" evidence="1">
    <location>
        <begin position="59"/>
        <end position="74"/>
    </location>
</feature>
<feature type="compositionally biased region" description="Acidic residues" evidence="1">
    <location>
        <begin position="511"/>
        <end position="521"/>
    </location>
</feature>
<dbReference type="Proteomes" id="UP001150942">
    <property type="component" value="Unassembled WGS sequence"/>
</dbReference>
<feature type="compositionally biased region" description="Acidic residues" evidence="1">
    <location>
        <begin position="128"/>
        <end position="140"/>
    </location>
</feature>
<feature type="region of interest" description="Disordered" evidence="1">
    <location>
        <begin position="293"/>
        <end position="361"/>
    </location>
</feature>
<evidence type="ECO:0000256" key="1">
    <source>
        <dbReference type="SAM" id="MobiDB-lite"/>
    </source>
</evidence>
<feature type="region of interest" description="Disordered" evidence="1">
    <location>
        <begin position="235"/>
        <end position="264"/>
    </location>
</feature>
<feature type="region of interest" description="Disordered" evidence="1">
    <location>
        <begin position="584"/>
        <end position="644"/>
    </location>
</feature>
<sequence>MPQSSYSSKRAPKSSAKNAHPRPSTPEPNIMRNLDMSPKANQSRKLANAQPSDRKRRASSSSVSSVSSVSSLGDLSDEADDSEEDADDEQEPAVRAPSYGRRRDHKAGRQSAINKRRRVLNDTSDSSDANDGDDSDDSSDDVYAGVDYITDAEDEDQDVEKMEEMMIVESEKTHRPLPSTGFADDQWAINSFDDHMFLPAASFFDEEHLYSGMDTFAEPQVTSEAAETPVARRVHFEERSDSSSDSDSHSDDDIPGDFLQQDSLDPQLRRMIENDNENFQRNTRRQSEEMFGDADYGHGSIYHVESEGSSEGSLSGYESDDGDTTDEDLPPPATITHPRSLLRRDSSDSLAPVDEKSDCIPRRRGPIMGTFVADPHKPVALVDCTGKHLVIIPAYASSRHDWLDSAANSMPGTANTSPRQTTLHLVDESDTDALASPNQLDFSPMLASSANLMMTALGNDLTPGGQVMGPPEAFYPSQDFTIDSSFEEDEEDDPESALNVDDFIDFGNGSSDEDEDMDDDAMVSPMAAPFTKSMGTPTPTRKSESQPANNEERFLNHLDKGIVTAFRRNHNRYQALLRLPQHREFMPANSPARPASVFRHAKNNDQRTPTRKRKSSSIAGGEAVRRKLMDAQQRRSQLPIQTPL</sequence>
<organism evidence="2 3">
    <name type="scientific">Penicillium cf. viridicatum</name>
    <dbReference type="NCBI Taxonomy" id="2972119"/>
    <lineage>
        <taxon>Eukaryota</taxon>
        <taxon>Fungi</taxon>
        <taxon>Dikarya</taxon>
        <taxon>Ascomycota</taxon>
        <taxon>Pezizomycotina</taxon>
        <taxon>Eurotiomycetes</taxon>
        <taxon>Eurotiomycetidae</taxon>
        <taxon>Eurotiales</taxon>
        <taxon>Aspergillaceae</taxon>
        <taxon>Penicillium</taxon>
    </lineage>
</organism>
<evidence type="ECO:0000313" key="2">
    <source>
        <dbReference type="EMBL" id="KAJ5181552.1"/>
    </source>
</evidence>
<feature type="region of interest" description="Disordered" evidence="1">
    <location>
        <begin position="486"/>
        <end position="551"/>
    </location>
</feature>
<dbReference type="AlphaFoldDB" id="A0A9W9LYP8"/>
<feature type="compositionally biased region" description="Low complexity" evidence="1">
    <location>
        <begin position="1"/>
        <end position="18"/>
    </location>
</feature>
<proteinExistence type="predicted"/>
<reference evidence="2" key="1">
    <citation type="submission" date="2022-11" db="EMBL/GenBank/DDBJ databases">
        <authorList>
            <person name="Petersen C."/>
        </authorList>
    </citation>
    <scope>NUCLEOTIDE SEQUENCE</scope>
    <source>
        <strain evidence="2">IBT 20477</strain>
    </source>
</reference>
<keyword evidence="3" id="KW-1185">Reference proteome</keyword>
<feature type="compositionally biased region" description="Basic residues" evidence="1">
    <location>
        <begin position="100"/>
        <end position="118"/>
    </location>
</feature>
<dbReference type="EMBL" id="JAPQKQ010000009">
    <property type="protein sequence ID" value="KAJ5181552.1"/>
    <property type="molecule type" value="Genomic_DNA"/>
</dbReference>
<feature type="compositionally biased region" description="Basic and acidic residues" evidence="1">
    <location>
        <begin position="342"/>
        <end position="361"/>
    </location>
</feature>
<dbReference type="OrthoDB" id="5399183at2759"/>